<dbReference type="AlphaFoldDB" id="A0AAU8AN82"/>
<reference evidence="1" key="1">
    <citation type="submission" date="2023-02" db="EMBL/GenBank/DDBJ databases">
        <title>Description and genomic characterization of Salipiger bruguierae sp. nov., isolated from the sediment of mangrove plant Bruguiera sexangula.</title>
        <authorList>
            <person name="Long M."/>
        </authorList>
    </citation>
    <scope>NUCLEOTIDE SEQUENCE</scope>
    <source>
        <strain evidence="1">H15</strain>
    </source>
</reference>
<dbReference type="RefSeq" id="WP_353474800.1">
    <property type="nucleotide sequence ID" value="NZ_CP123385.1"/>
</dbReference>
<accession>A0AAU8AN82</accession>
<dbReference type="EMBL" id="CP123385">
    <property type="protein sequence ID" value="XCC95933.1"/>
    <property type="molecule type" value="Genomic_DNA"/>
</dbReference>
<sequence>MTVEQTTTIETNRDRVRRLLIAPLRQRGFRFPKGTEEADQVKRLDAIADSMGYLSDESLRVLEQCMRAKGQGSARCFWPELASFEGYAEAREPRPLGELPAVLRWFRSVAGQQALEGNRLVAEYQFWTDKKRPPTGFREKEAVARRAAEHASKVERVRDRIARGLMPFDGDGEWLAWYDETEAKVRGYVEAAQEGGA</sequence>
<protein>
    <submittedName>
        <fullName evidence="1">Uncharacterized protein</fullName>
    </submittedName>
</protein>
<gene>
    <name evidence="1" type="ORF">PVT71_14620</name>
</gene>
<organism evidence="1">
    <name type="scientific">Alloyangia sp. H15</name>
    <dbReference type="NCBI Taxonomy" id="3029062"/>
    <lineage>
        <taxon>Bacteria</taxon>
        <taxon>Pseudomonadati</taxon>
        <taxon>Pseudomonadota</taxon>
        <taxon>Alphaproteobacteria</taxon>
        <taxon>Rhodobacterales</taxon>
        <taxon>Roseobacteraceae</taxon>
        <taxon>Alloyangia</taxon>
    </lineage>
</organism>
<evidence type="ECO:0000313" key="1">
    <source>
        <dbReference type="EMBL" id="XCC95933.1"/>
    </source>
</evidence>
<proteinExistence type="predicted"/>
<name>A0AAU8AN82_9RHOB</name>